<dbReference type="EMBL" id="FNFD01000008">
    <property type="protein sequence ID" value="SDK57281.1"/>
    <property type="molecule type" value="Genomic_DNA"/>
</dbReference>
<gene>
    <name evidence="1" type="ORF">SAMN05216186_108103</name>
</gene>
<evidence type="ECO:0000313" key="2">
    <source>
        <dbReference type="Proteomes" id="UP000198706"/>
    </source>
</evidence>
<proteinExistence type="predicted"/>
<organism evidence="1 2">
    <name type="scientific">Pseudomonas indica</name>
    <dbReference type="NCBI Taxonomy" id="137658"/>
    <lineage>
        <taxon>Bacteria</taxon>
        <taxon>Pseudomonadati</taxon>
        <taxon>Pseudomonadota</taxon>
        <taxon>Gammaproteobacteria</taxon>
        <taxon>Pseudomonadales</taxon>
        <taxon>Pseudomonadaceae</taxon>
        <taxon>Pseudomonas</taxon>
    </lineage>
</organism>
<accession>A0A1G9D011</accession>
<evidence type="ECO:0008006" key="3">
    <source>
        <dbReference type="Google" id="ProtNLM"/>
    </source>
</evidence>
<dbReference type="STRING" id="137658.SAMN05216186_108103"/>
<reference evidence="1 2" key="1">
    <citation type="submission" date="2016-10" db="EMBL/GenBank/DDBJ databases">
        <authorList>
            <person name="de Groot N.N."/>
        </authorList>
    </citation>
    <scope>NUCLEOTIDE SEQUENCE [LARGE SCALE GENOMIC DNA]</scope>
    <source>
        <strain evidence="1 2">JCM 21544</strain>
    </source>
</reference>
<evidence type="ECO:0000313" key="1">
    <source>
        <dbReference type="EMBL" id="SDK57281.1"/>
    </source>
</evidence>
<keyword evidence="2" id="KW-1185">Reference proteome</keyword>
<dbReference type="RefSeq" id="WP_084336217.1">
    <property type="nucleotide sequence ID" value="NZ_CBKZNZ010000050.1"/>
</dbReference>
<name>A0A1G9D011_9PSED</name>
<sequence length="99" mass="10946">MTAHDPRLVGSWQKIDDAACAAKYAAHLRFEPTGLYFGSTEPAGGFTWWDGGTWATEVPGRLALSIANDEVVIYAYSLDDDTLTVDDPSGCRFRYRRAL</sequence>
<dbReference type="Proteomes" id="UP000198706">
    <property type="component" value="Unassembled WGS sequence"/>
</dbReference>
<protein>
    <recommendedName>
        <fullName evidence="3">Lipocalin-like domain-containing protein</fullName>
    </recommendedName>
</protein>
<dbReference type="AlphaFoldDB" id="A0A1G9D011"/>